<dbReference type="RefSeq" id="WP_169350409.1">
    <property type="nucleotide sequence ID" value="NZ_JABBJJ010000304.1"/>
</dbReference>
<evidence type="ECO:0000313" key="3">
    <source>
        <dbReference type="Proteomes" id="UP000518300"/>
    </source>
</evidence>
<name>A0A848LUQ8_9BACT</name>
<proteinExistence type="predicted"/>
<evidence type="ECO:0000256" key="1">
    <source>
        <dbReference type="SAM" id="SignalP"/>
    </source>
</evidence>
<dbReference type="EMBL" id="JABBJJ010000304">
    <property type="protein sequence ID" value="NMO21213.1"/>
    <property type="molecule type" value="Genomic_DNA"/>
</dbReference>
<evidence type="ECO:0008006" key="4">
    <source>
        <dbReference type="Google" id="ProtNLM"/>
    </source>
</evidence>
<reference evidence="2 3" key="1">
    <citation type="submission" date="2020-04" db="EMBL/GenBank/DDBJ databases">
        <title>Draft genome of Pyxidicoccus fallax type strain.</title>
        <authorList>
            <person name="Whitworth D.E."/>
        </authorList>
    </citation>
    <scope>NUCLEOTIDE SEQUENCE [LARGE SCALE GENOMIC DNA]</scope>
    <source>
        <strain evidence="2 3">DSM 14698</strain>
    </source>
</reference>
<evidence type="ECO:0000313" key="2">
    <source>
        <dbReference type="EMBL" id="NMO21213.1"/>
    </source>
</evidence>
<gene>
    <name evidence="2" type="ORF">HG543_41145</name>
</gene>
<keyword evidence="1" id="KW-0732">Signal</keyword>
<dbReference type="Proteomes" id="UP000518300">
    <property type="component" value="Unassembled WGS sequence"/>
</dbReference>
<accession>A0A848LUQ8</accession>
<comment type="caution">
    <text evidence="2">The sequence shown here is derived from an EMBL/GenBank/DDBJ whole genome shotgun (WGS) entry which is preliminary data.</text>
</comment>
<dbReference type="AlphaFoldDB" id="A0A848LUQ8"/>
<protein>
    <recommendedName>
        <fullName evidence="4">Transporter</fullName>
    </recommendedName>
</protein>
<feature type="chain" id="PRO_5032597770" description="Transporter" evidence="1">
    <location>
        <begin position="27"/>
        <end position="287"/>
    </location>
</feature>
<feature type="signal peptide" evidence="1">
    <location>
        <begin position="1"/>
        <end position="26"/>
    </location>
</feature>
<sequence length="287" mass="30244">MKTSSRIRAAWLLATCLALASTAATAQVREPDNFLGTTLVFSSAPRLNNVSTRHFSPTLSAGFKVSDHGQLRLDWGLPYTSMGSGEWSHVGPSNLLLGLHHVSTAVNDTLFLRVGAAVAVPIAMRDDSLQDAEPGVEGANYAAATAVRGLADPWLWALDTTSVVLPLAAGVDLPGFQLRGDVALGMLVPLSRASEDTHFVAQASAEASLGLGLLEPGVRAQVVSPHLTEARWDGNDSQLSLEPFVRARLGAASFRAGVRVDLGRPEDGPRPGAHRMWAFSAGVLLGL</sequence>
<organism evidence="2 3">
    <name type="scientific">Pyxidicoccus fallax</name>
    <dbReference type="NCBI Taxonomy" id="394095"/>
    <lineage>
        <taxon>Bacteria</taxon>
        <taxon>Pseudomonadati</taxon>
        <taxon>Myxococcota</taxon>
        <taxon>Myxococcia</taxon>
        <taxon>Myxococcales</taxon>
        <taxon>Cystobacterineae</taxon>
        <taxon>Myxococcaceae</taxon>
        <taxon>Pyxidicoccus</taxon>
    </lineage>
</organism>
<keyword evidence="3" id="KW-1185">Reference proteome</keyword>